<gene>
    <name evidence="10" type="ORF">FB561_2673</name>
</gene>
<dbReference type="GO" id="GO:0018104">
    <property type="term" value="P:peptidoglycan-protein cross-linking"/>
    <property type="evidence" value="ECO:0007669"/>
    <property type="project" value="TreeGrafter"/>
</dbReference>
<feature type="signal peptide" evidence="8">
    <location>
        <begin position="1"/>
        <end position="30"/>
    </location>
</feature>
<proteinExistence type="predicted"/>
<evidence type="ECO:0000256" key="7">
    <source>
        <dbReference type="SAM" id="MobiDB-lite"/>
    </source>
</evidence>
<keyword evidence="4 6" id="KW-0573">Peptidoglycan synthesis</keyword>
<evidence type="ECO:0000256" key="4">
    <source>
        <dbReference type="ARBA" id="ARBA00022984"/>
    </source>
</evidence>
<dbReference type="Proteomes" id="UP000318380">
    <property type="component" value="Unassembled WGS sequence"/>
</dbReference>
<accession>A0A561BRN3</accession>
<evidence type="ECO:0000256" key="2">
    <source>
        <dbReference type="ARBA" id="ARBA00022679"/>
    </source>
</evidence>
<keyword evidence="2" id="KW-0808">Transferase</keyword>
<evidence type="ECO:0000256" key="5">
    <source>
        <dbReference type="ARBA" id="ARBA00023316"/>
    </source>
</evidence>
<dbReference type="PANTHER" id="PTHR30582">
    <property type="entry name" value="L,D-TRANSPEPTIDASE"/>
    <property type="match status" value="1"/>
</dbReference>
<feature type="domain" description="L,D-TPase catalytic" evidence="9">
    <location>
        <begin position="86"/>
        <end position="198"/>
    </location>
</feature>
<dbReference type="Pfam" id="PF03734">
    <property type="entry name" value="YkuD"/>
    <property type="match status" value="1"/>
</dbReference>
<dbReference type="GO" id="GO:0071555">
    <property type="term" value="P:cell wall organization"/>
    <property type="evidence" value="ECO:0007669"/>
    <property type="project" value="UniProtKB-UniRule"/>
</dbReference>
<keyword evidence="3 6" id="KW-0133">Cell shape</keyword>
<dbReference type="RefSeq" id="WP_145806484.1">
    <property type="nucleotide sequence ID" value="NZ_VIVK01000001.1"/>
</dbReference>
<protein>
    <submittedName>
        <fullName evidence="10">Lipoprotein-anchoring transpeptidase ErfK/SrfK</fullName>
    </submittedName>
</protein>
<keyword evidence="11" id="KW-1185">Reference proteome</keyword>
<dbReference type="GO" id="GO:0071972">
    <property type="term" value="F:peptidoglycan L,D-transpeptidase activity"/>
    <property type="evidence" value="ECO:0007669"/>
    <property type="project" value="TreeGrafter"/>
</dbReference>
<feature type="active site" description="Nucleophile" evidence="6">
    <location>
        <position position="173"/>
    </location>
</feature>
<dbReference type="OrthoDB" id="8887048at2"/>
<keyword evidence="5 6" id="KW-0961">Cell wall biogenesis/degradation</keyword>
<dbReference type="PROSITE" id="PS52029">
    <property type="entry name" value="LD_TPASE"/>
    <property type="match status" value="1"/>
</dbReference>
<feature type="chain" id="PRO_5022247050" evidence="8">
    <location>
        <begin position="31"/>
        <end position="200"/>
    </location>
</feature>
<reference evidence="10 11" key="1">
    <citation type="submission" date="2019-06" db="EMBL/GenBank/DDBJ databases">
        <title>Sequencing the genomes of 1000 actinobacteria strains.</title>
        <authorList>
            <person name="Klenk H.-P."/>
        </authorList>
    </citation>
    <scope>NUCLEOTIDE SEQUENCE [LARGE SCALE GENOMIC DNA]</scope>
    <source>
        <strain evidence="10 11">DSM 24683</strain>
    </source>
</reference>
<feature type="active site" description="Proton donor/acceptor" evidence="6">
    <location>
        <position position="156"/>
    </location>
</feature>
<evidence type="ECO:0000256" key="3">
    <source>
        <dbReference type="ARBA" id="ARBA00022960"/>
    </source>
</evidence>
<dbReference type="AlphaFoldDB" id="A0A561BRN3"/>
<dbReference type="Gene3D" id="2.40.440.10">
    <property type="entry name" value="L,D-transpeptidase catalytic domain-like"/>
    <property type="match status" value="1"/>
</dbReference>
<dbReference type="UniPathway" id="UPA00219"/>
<keyword evidence="8" id="KW-0732">Signal</keyword>
<name>A0A561BRN3_9ACTN</name>
<dbReference type="GO" id="GO:0005576">
    <property type="term" value="C:extracellular region"/>
    <property type="evidence" value="ECO:0007669"/>
    <property type="project" value="TreeGrafter"/>
</dbReference>
<organism evidence="10 11">
    <name type="scientific">Kribbella amoyensis</name>
    <dbReference type="NCBI Taxonomy" id="996641"/>
    <lineage>
        <taxon>Bacteria</taxon>
        <taxon>Bacillati</taxon>
        <taxon>Actinomycetota</taxon>
        <taxon>Actinomycetes</taxon>
        <taxon>Propionibacteriales</taxon>
        <taxon>Kribbellaceae</taxon>
        <taxon>Kribbella</taxon>
    </lineage>
</organism>
<sequence length="200" mass="21084">MGILRKLGATATATALLGVGLVAASTSAGAAAPVVQAVPAVAAAPKVAPKATAPQPKATTPAKKPAAKSGLVPGKLRLDRRCMTGRIICVNKKTRKVAFLYNGKLLATGDARFGAPRTPTRNGMFKIQRKSKNHVSSIYKSPMPYAMFFSGGQAIHYSADFRARGYNGASHGCVNMRDKNKIAWIFARAKVGDKVLVYNA</sequence>
<evidence type="ECO:0000313" key="10">
    <source>
        <dbReference type="EMBL" id="TWD81557.1"/>
    </source>
</evidence>
<feature type="region of interest" description="Disordered" evidence="7">
    <location>
        <begin position="46"/>
        <end position="70"/>
    </location>
</feature>
<feature type="compositionally biased region" description="Low complexity" evidence="7">
    <location>
        <begin position="46"/>
        <end position="68"/>
    </location>
</feature>
<dbReference type="GO" id="GO:0008360">
    <property type="term" value="P:regulation of cell shape"/>
    <property type="evidence" value="ECO:0007669"/>
    <property type="project" value="UniProtKB-UniRule"/>
</dbReference>
<evidence type="ECO:0000256" key="6">
    <source>
        <dbReference type="PROSITE-ProRule" id="PRU01373"/>
    </source>
</evidence>
<evidence type="ECO:0000259" key="9">
    <source>
        <dbReference type="PROSITE" id="PS52029"/>
    </source>
</evidence>
<evidence type="ECO:0000256" key="8">
    <source>
        <dbReference type="SAM" id="SignalP"/>
    </source>
</evidence>
<dbReference type="InterPro" id="IPR005490">
    <property type="entry name" value="LD_TPept_cat_dom"/>
</dbReference>
<keyword evidence="10" id="KW-0449">Lipoprotein</keyword>
<dbReference type="PANTHER" id="PTHR30582:SF33">
    <property type="entry name" value="EXPORTED PROTEIN"/>
    <property type="match status" value="1"/>
</dbReference>
<evidence type="ECO:0000256" key="1">
    <source>
        <dbReference type="ARBA" id="ARBA00004752"/>
    </source>
</evidence>
<dbReference type="CDD" id="cd16913">
    <property type="entry name" value="YkuD_like"/>
    <property type="match status" value="1"/>
</dbReference>
<evidence type="ECO:0000313" key="11">
    <source>
        <dbReference type="Proteomes" id="UP000318380"/>
    </source>
</evidence>
<dbReference type="EMBL" id="VIVK01000001">
    <property type="protein sequence ID" value="TWD81557.1"/>
    <property type="molecule type" value="Genomic_DNA"/>
</dbReference>
<comment type="pathway">
    <text evidence="1 6">Cell wall biogenesis; peptidoglycan biosynthesis.</text>
</comment>
<dbReference type="InterPro" id="IPR050979">
    <property type="entry name" value="LD-transpeptidase"/>
</dbReference>
<comment type="caution">
    <text evidence="10">The sequence shown here is derived from an EMBL/GenBank/DDBJ whole genome shotgun (WGS) entry which is preliminary data.</text>
</comment>
<dbReference type="SUPFAM" id="SSF141523">
    <property type="entry name" value="L,D-transpeptidase catalytic domain-like"/>
    <property type="match status" value="1"/>
</dbReference>
<dbReference type="InterPro" id="IPR038063">
    <property type="entry name" value="Transpep_catalytic_dom"/>
</dbReference>
<dbReference type="GO" id="GO:0016740">
    <property type="term" value="F:transferase activity"/>
    <property type="evidence" value="ECO:0007669"/>
    <property type="project" value="UniProtKB-KW"/>
</dbReference>